<dbReference type="NCBIfam" id="NF041554">
    <property type="entry name" value="SA1362_fam"/>
    <property type="match status" value="1"/>
</dbReference>
<gene>
    <name evidence="3" type="ORF">H0266_01825</name>
</gene>
<organism evidence="3 4">
    <name type="scientific">Halobacillus locisalis</name>
    <dbReference type="NCBI Taxonomy" id="220753"/>
    <lineage>
        <taxon>Bacteria</taxon>
        <taxon>Bacillati</taxon>
        <taxon>Bacillota</taxon>
        <taxon>Bacilli</taxon>
        <taxon>Bacillales</taxon>
        <taxon>Bacillaceae</taxon>
        <taxon>Halobacillus</taxon>
    </lineage>
</organism>
<keyword evidence="2" id="KW-0472">Membrane</keyword>
<dbReference type="AlphaFoldDB" id="A0A838CPQ1"/>
<feature type="transmembrane region" description="Helical" evidence="2">
    <location>
        <begin position="31"/>
        <end position="53"/>
    </location>
</feature>
<sequence length="134" mass="15223">MRNWMTPIIYTLMGLAVMYIGLQLFTNTMSFLTSIVLMIGIAVLIYGAIYFFFLRNRGFGGGGGNKNEMKKYKQAVKQSKQKYKQPTPTVKKSSLSKVAPKPSVNPKRNRKRMNAPHLRVIEGNKSKDKNRASF</sequence>
<dbReference type="RefSeq" id="WP_181470673.1">
    <property type="nucleotide sequence ID" value="NZ_JACEFG010000001.1"/>
</dbReference>
<dbReference type="EMBL" id="JACEFG010000001">
    <property type="protein sequence ID" value="MBA2173626.1"/>
    <property type="molecule type" value="Genomic_DNA"/>
</dbReference>
<feature type="region of interest" description="Disordered" evidence="1">
    <location>
        <begin position="64"/>
        <end position="134"/>
    </location>
</feature>
<name>A0A838CPQ1_9BACI</name>
<accession>A0A838CPQ1</accession>
<evidence type="ECO:0000313" key="4">
    <source>
        <dbReference type="Proteomes" id="UP000571017"/>
    </source>
</evidence>
<evidence type="ECO:0000256" key="2">
    <source>
        <dbReference type="SAM" id="Phobius"/>
    </source>
</evidence>
<reference evidence="3 4" key="1">
    <citation type="journal article" date="2004" name="Extremophiles">
        <title>Halobacillus locisalis sp. nov., a halophilic bacterium isolated from a marine solar saltern of the Yellow Sea in Korea.</title>
        <authorList>
            <person name="Yoon J.H."/>
            <person name="Kang K.H."/>
            <person name="Oh T.K."/>
            <person name="Park Y.H."/>
        </authorList>
    </citation>
    <scope>NUCLEOTIDE SEQUENCE [LARGE SCALE GENOMIC DNA]</scope>
    <source>
        <strain evidence="3 4">KCTC 3788</strain>
    </source>
</reference>
<dbReference type="Proteomes" id="UP000571017">
    <property type="component" value="Unassembled WGS sequence"/>
</dbReference>
<dbReference type="InterPro" id="IPR048110">
    <property type="entry name" value="SA1362/YqhP-like"/>
</dbReference>
<feature type="transmembrane region" description="Helical" evidence="2">
    <location>
        <begin position="7"/>
        <end position="25"/>
    </location>
</feature>
<evidence type="ECO:0000313" key="3">
    <source>
        <dbReference type="EMBL" id="MBA2173626.1"/>
    </source>
</evidence>
<proteinExistence type="predicted"/>
<comment type="caution">
    <text evidence="3">The sequence shown here is derived from an EMBL/GenBank/DDBJ whole genome shotgun (WGS) entry which is preliminary data.</text>
</comment>
<keyword evidence="2" id="KW-1133">Transmembrane helix</keyword>
<keyword evidence="2" id="KW-0812">Transmembrane</keyword>
<protein>
    <submittedName>
        <fullName evidence="3">Uncharacterized protein</fullName>
    </submittedName>
</protein>
<feature type="compositionally biased region" description="Basic and acidic residues" evidence="1">
    <location>
        <begin position="119"/>
        <end position="134"/>
    </location>
</feature>
<evidence type="ECO:0000256" key="1">
    <source>
        <dbReference type="SAM" id="MobiDB-lite"/>
    </source>
</evidence>
<keyword evidence="4" id="KW-1185">Reference proteome</keyword>
<feature type="compositionally biased region" description="Polar residues" evidence="1">
    <location>
        <begin position="84"/>
        <end position="96"/>
    </location>
</feature>